<gene>
    <name evidence="1" type="ORF">RclHR1_20410004</name>
</gene>
<organism evidence="1 2">
    <name type="scientific">Rhizophagus clarus</name>
    <dbReference type="NCBI Taxonomy" id="94130"/>
    <lineage>
        <taxon>Eukaryota</taxon>
        <taxon>Fungi</taxon>
        <taxon>Fungi incertae sedis</taxon>
        <taxon>Mucoromycota</taxon>
        <taxon>Glomeromycotina</taxon>
        <taxon>Glomeromycetes</taxon>
        <taxon>Glomerales</taxon>
        <taxon>Glomeraceae</taxon>
        <taxon>Rhizophagus</taxon>
    </lineage>
</organism>
<evidence type="ECO:0000313" key="1">
    <source>
        <dbReference type="EMBL" id="GBB92689.1"/>
    </source>
</evidence>
<reference evidence="1 2" key="1">
    <citation type="submission" date="2017-11" db="EMBL/GenBank/DDBJ databases">
        <title>The genome of Rhizophagus clarus HR1 reveals common genetic basis of auxotrophy among arbuscular mycorrhizal fungi.</title>
        <authorList>
            <person name="Kobayashi Y."/>
        </authorList>
    </citation>
    <scope>NUCLEOTIDE SEQUENCE [LARGE SCALE GENOMIC DNA]</scope>
    <source>
        <strain evidence="1 2">HR1</strain>
    </source>
</reference>
<dbReference type="EMBL" id="BEXD01001160">
    <property type="protein sequence ID" value="GBB92689.1"/>
    <property type="molecule type" value="Genomic_DNA"/>
</dbReference>
<accession>A0A2Z6R3V0</accession>
<keyword evidence="2" id="KW-1185">Reference proteome</keyword>
<proteinExistence type="predicted"/>
<name>A0A2Z6R3V0_9GLOM</name>
<evidence type="ECO:0000313" key="2">
    <source>
        <dbReference type="Proteomes" id="UP000247702"/>
    </source>
</evidence>
<protein>
    <submittedName>
        <fullName evidence="1">Uncharacterized protein</fullName>
    </submittedName>
</protein>
<dbReference type="Proteomes" id="UP000247702">
    <property type="component" value="Unassembled WGS sequence"/>
</dbReference>
<dbReference type="AlphaFoldDB" id="A0A2Z6R3V0"/>
<comment type="caution">
    <text evidence="1">The sequence shown here is derived from an EMBL/GenBank/DDBJ whole genome shotgun (WGS) entry which is preliminary data.</text>
</comment>
<sequence>MVWKLKSEVSFEADQVFRRSETPLEANYGISKVQNLEADWYFEGPEFRGGLARNLEADWYFEGPEFRGGLVWNSSLKRATVFQRSRTRSGLKMDPTSRQT</sequence>